<feature type="region of interest" description="Disordered" evidence="1">
    <location>
        <begin position="71"/>
        <end position="94"/>
    </location>
</feature>
<dbReference type="EMBL" id="KV875096">
    <property type="protein sequence ID" value="OIW30782.1"/>
    <property type="molecule type" value="Genomic_DNA"/>
</dbReference>
<keyword evidence="4" id="KW-1185">Reference proteome</keyword>
<keyword evidence="2" id="KW-0732">Signal</keyword>
<dbReference type="AlphaFoldDB" id="A0A1J7ITF7"/>
<evidence type="ECO:0008006" key="5">
    <source>
        <dbReference type="Google" id="ProtNLM"/>
    </source>
</evidence>
<name>A0A1J7ITF7_9PEZI</name>
<evidence type="ECO:0000256" key="2">
    <source>
        <dbReference type="SAM" id="SignalP"/>
    </source>
</evidence>
<feature type="signal peptide" evidence="2">
    <location>
        <begin position="1"/>
        <end position="16"/>
    </location>
</feature>
<proteinExistence type="predicted"/>
<dbReference type="Proteomes" id="UP000182658">
    <property type="component" value="Unassembled WGS sequence"/>
</dbReference>
<feature type="chain" id="PRO_5013244512" description="Secreted protein" evidence="2">
    <location>
        <begin position="17"/>
        <end position="94"/>
    </location>
</feature>
<accession>A0A1J7ITF7</accession>
<sequence>MAKVMIPSSLVALAQPVACPSAAVGLCNIVAPRLRCLPSLTGGYLVPRCLLRRRFSISESQCQVRTRLVSSRQAPATLHPSHSMSALSPSQSMG</sequence>
<dbReference type="InParanoid" id="A0A1J7ITF7"/>
<gene>
    <name evidence="3" type="ORF">CONLIGDRAFT_290191</name>
</gene>
<protein>
    <recommendedName>
        <fullName evidence="5">Secreted protein</fullName>
    </recommendedName>
</protein>
<reference evidence="3 4" key="1">
    <citation type="submission" date="2016-10" db="EMBL/GenBank/DDBJ databases">
        <title>Draft genome sequence of Coniochaeta ligniaria NRRL30616, a lignocellulolytic fungus for bioabatement of inhibitors in plant biomass hydrolysates.</title>
        <authorList>
            <consortium name="DOE Joint Genome Institute"/>
            <person name="Jimenez D.J."/>
            <person name="Hector R.E."/>
            <person name="Riley R."/>
            <person name="Sun H."/>
            <person name="Grigoriev I.V."/>
            <person name="Van Elsas J.D."/>
            <person name="Nichols N.N."/>
        </authorList>
    </citation>
    <scope>NUCLEOTIDE SEQUENCE [LARGE SCALE GENOMIC DNA]</scope>
    <source>
        <strain evidence="3 4">NRRL 30616</strain>
    </source>
</reference>
<evidence type="ECO:0000256" key="1">
    <source>
        <dbReference type="SAM" id="MobiDB-lite"/>
    </source>
</evidence>
<organism evidence="3 4">
    <name type="scientific">Coniochaeta ligniaria NRRL 30616</name>
    <dbReference type="NCBI Taxonomy" id="1408157"/>
    <lineage>
        <taxon>Eukaryota</taxon>
        <taxon>Fungi</taxon>
        <taxon>Dikarya</taxon>
        <taxon>Ascomycota</taxon>
        <taxon>Pezizomycotina</taxon>
        <taxon>Sordariomycetes</taxon>
        <taxon>Sordariomycetidae</taxon>
        <taxon>Coniochaetales</taxon>
        <taxon>Coniochaetaceae</taxon>
        <taxon>Coniochaeta</taxon>
    </lineage>
</organism>
<evidence type="ECO:0000313" key="4">
    <source>
        <dbReference type="Proteomes" id="UP000182658"/>
    </source>
</evidence>
<evidence type="ECO:0000313" key="3">
    <source>
        <dbReference type="EMBL" id="OIW30782.1"/>
    </source>
</evidence>